<reference evidence="5 6" key="1">
    <citation type="journal article" date="2016" name="Genome Biol. Evol.">
        <title>Pangenome and Phylogenomic Analysis of the Pathogenic Actinobacterium Rhodococcus equi.</title>
        <authorList>
            <person name="Anastasi E."/>
            <person name="MacArthur I."/>
            <person name="Scortti M."/>
            <person name="Alvarez S."/>
            <person name="Giguere S."/>
            <person name="Vazquez-Boland J.A."/>
        </authorList>
    </citation>
    <scope>NUCLEOTIDE SEQUENCE [LARGE SCALE GENOMIC DNA]</scope>
    <source>
        <strain evidence="5 6">PAM1271</strain>
    </source>
</reference>
<dbReference type="EMBL" id="WUXD01000002">
    <property type="protein sequence ID" value="MBM4627545.1"/>
    <property type="molecule type" value="Genomic_DNA"/>
</dbReference>
<keyword evidence="3" id="KW-0560">Oxidoreductase</keyword>
<dbReference type="PANTHER" id="PTHR32332:SF20">
    <property type="entry name" value="2-NITROPROPANE DIOXYGENASE-LIKE PROTEIN"/>
    <property type="match status" value="1"/>
</dbReference>
<accession>A0AAE5IR96</accession>
<dbReference type="RefSeq" id="WP_022593267.1">
    <property type="nucleotide sequence ID" value="NZ_AP025268.1"/>
</dbReference>
<gene>
    <name evidence="5" type="ORF">A5N68_15150</name>
    <name evidence="4" type="ORF">GS453_11750</name>
</gene>
<evidence type="ECO:0000256" key="1">
    <source>
        <dbReference type="ARBA" id="ARBA00022630"/>
    </source>
</evidence>
<keyword evidence="1" id="KW-0285">Flavoprotein</keyword>
<dbReference type="EMBL" id="LWIC01000006">
    <property type="protein sequence ID" value="ORM25305.1"/>
    <property type="molecule type" value="Genomic_DNA"/>
</dbReference>
<dbReference type="AlphaFoldDB" id="A0AAE5IR96"/>
<name>A0AAE5IR96_RHOHA</name>
<dbReference type="Proteomes" id="UP000738270">
    <property type="component" value="Unassembled WGS sequence"/>
</dbReference>
<dbReference type="Gene3D" id="3.20.20.70">
    <property type="entry name" value="Aldolase class I"/>
    <property type="match status" value="1"/>
</dbReference>
<evidence type="ECO:0000256" key="3">
    <source>
        <dbReference type="ARBA" id="ARBA00023002"/>
    </source>
</evidence>
<organism evidence="5 6">
    <name type="scientific">Rhodococcus hoagii</name>
    <name type="common">Corynebacterium equii</name>
    <dbReference type="NCBI Taxonomy" id="43767"/>
    <lineage>
        <taxon>Bacteria</taxon>
        <taxon>Bacillati</taxon>
        <taxon>Actinomycetota</taxon>
        <taxon>Actinomycetes</taxon>
        <taxon>Mycobacteriales</taxon>
        <taxon>Nocardiaceae</taxon>
        <taxon>Prescottella</taxon>
    </lineage>
</organism>
<keyword evidence="4" id="KW-0503">Monooxygenase</keyword>
<dbReference type="PANTHER" id="PTHR32332">
    <property type="entry name" value="2-NITROPROPANE DIOXYGENASE"/>
    <property type="match status" value="1"/>
</dbReference>
<dbReference type="Pfam" id="PF03060">
    <property type="entry name" value="NMO"/>
    <property type="match status" value="1"/>
</dbReference>
<protein>
    <submittedName>
        <fullName evidence="5">2-nitropropane dioxygenase</fullName>
    </submittedName>
    <submittedName>
        <fullName evidence="4">Nitronate monooxygenase</fullName>
    </submittedName>
</protein>
<dbReference type="Proteomes" id="UP000193518">
    <property type="component" value="Unassembled WGS sequence"/>
</dbReference>
<evidence type="ECO:0000256" key="2">
    <source>
        <dbReference type="ARBA" id="ARBA00022643"/>
    </source>
</evidence>
<comment type="caution">
    <text evidence="5">The sequence shown here is derived from an EMBL/GenBank/DDBJ whole genome shotgun (WGS) entry which is preliminary data.</text>
</comment>
<keyword evidence="2" id="KW-0288">FMN</keyword>
<dbReference type="InterPro" id="IPR013785">
    <property type="entry name" value="Aldolase_TIM"/>
</dbReference>
<dbReference type="GO" id="GO:0018580">
    <property type="term" value="F:nitronate monooxygenase activity"/>
    <property type="evidence" value="ECO:0007669"/>
    <property type="project" value="InterPro"/>
</dbReference>
<keyword evidence="5" id="KW-0223">Dioxygenase</keyword>
<evidence type="ECO:0000313" key="6">
    <source>
        <dbReference type="Proteomes" id="UP000193518"/>
    </source>
</evidence>
<dbReference type="CDD" id="cd04730">
    <property type="entry name" value="NPD_like"/>
    <property type="match status" value="1"/>
</dbReference>
<sequence length="375" mass="40017">MTTVESSRNALHTRVCDLFGVKYPIVQTGMGYVSDAKLTAATAAAGGLGIIAGGMLSYDELEQAIHYVKDRTDASFGVNLRANQEDIDKRLDLLIRSGVKVASFALAPKRDLIAKLKDAGLVVVPSIGARRHAEKVAEWGVDAVVVQGGEGGGHTGAVPTSLLLPQVVDAVDIPVIAAGGYFDGRGLVSALAYGADGIAMGTRFMLTSDSPVAQAVKDVYLSKSVNDTVVTLEIDGVPQRVLRAGTIDQLESTRGPQRMLRALRNAVAFQRLSGTPWKDMIREGLEMKKSHELGWRQVVMAANAPMLYRSALVDGNADIGVMATGQVVGLIDDVPSCAELIDRIVREAESVLRRLTAVDERAERTTELTLPRGDI</sequence>
<evidence type="ECO:0000313" key="5">
    <source>
        <dbReference type="EMBL" id="ORM25305.1"/>
    </source>
</evidence>
<dbReference type="InterPro" id="IPR004136">
    <property type="entry name" value="NMO"/>
</dbReference>
<dbReference type="SUPFAM" id="SSF51412">
    <property type="entry name" value="Inosine monophosphate dehydrogenase (IMPDH)"/>
    <property type="match status" value="1"/>
</dbReference>
<reference evidence="4" key="2">
    <citation type="submission" date="2019-11" db="EMBL/GenBank/DDBJ databases">
        <title>Spread of Macrolides and rifampicin resistant Rhodococcus equi in clinical isolates in the USA.</title>
        <authorList>
            <person name="Alvarez-Narvaez S."/>
            <person name="Huber L."/>
            <person name="Cohen N.D."/>
            <person name="Slovis N."/>
            <person name="Greiter M."/>
            <person name="Giguere S."/>
            <person name="Hart K."/>
        </authorList>
    </citation>
    <scope>NUCLEOTIDE SEQUENCE</scope>
    <source>
        <strain evidence="4">Lh_38</strain>
    </source>
</reference>
<proteinExistence type="predicted"/>
<dbReference type="GO" id="GO:0051213">
    <property type="term" value="F:dioxygenase activity"/>
    <property type="evidence" value="ECO:0007669"/>
    <property type="project" value="UniProtKB-KW"/>
</dbReference>
<evidence type="ECO:0000313" key="4">
    <source>
        <dbReference type="EMBL" id="MBM4627545.1"/>
    </source>
</evidence>